<dbReference type="Gene3D" id="1.10.600.10">
    <property type="entry name" value="Farnesyl Diphosphate Synthase"/>
    <property type="match status" value="1"/>
</dbReference>
<reference evidence="1" key="1">
    <citation type="journal article" date="2020" name="Mol. Plant Microbe Interact.">
        <title>Genome Sequence of the Biocontrol Agent Coniothyrium minitans strain Conio (IMI 134523).</title>
        <authorList>
            <person name="Patel D."/>
            <person name="Shittu T.A."/>
            <person name="Baroncelli R."/>
            <person name="Muthumeenakshi S."/>
            <person name="Osborne T.H."/>
            <person name="Janganan T.K."/>
            <person name="Sreenivasaprasad S."/>
        </authorList>
    </citation>
    <scope>NUCLEOTIDE SEQUENCE</scope>
    <source>
        <strain evidence="1">Conio</strain>
    </source>
</reference>
<dbReference type="InterPro" id="IPR008949">
    <property type="entry name" value="Isoprenoid_synthase_dom_sf"/>
</dbReference>
<gene>
    <name evidence="1" type="ORF">PMIN01_01951</name>
</gene>
<dbReference type="SUPFAM" id="SSF48576">
    <property type="entry name" value="Terpenoid synthases"/>
    <property type="match status" value="1"/>
</dbReference>
<dbReference type="EMBL" id="WJXW01000002">
    <property type="protein sequence ID" value="KAF9739317.1"/>
    <property type="molecule type" value="Genomic_DNA"/>
</dbReference>
<dbReference type="Proteomes" id="UP000756921">
    <property type="component" value="Unassembled WGS sequence"/>
</dbReference>
<evidence type="ECO:0000313" key="1">
    <source>
        <dbReference type="EMBL" id="KAF9739317.1"/>
    </source>
</evidence>
<keyword evidence="2" id="KW-1185">Reference proteome</keyword>
<proteinExistence type="predicted"/>
<organism evidence="1 2">
    <name type="scientific">Paraphaeosphaeria minitans</name>
    <dbReference type="NCBI Taxonomy" id="565426"/>
    <lineage>
        <taxon>Eukaryota</taxon>
        <taxon>Fungi</taxon>
        <taxon>Dikarya</taxon>
        <taxon>Ascomycota</taxon>
        <taxon>Pezizomycotina</taxon>
        <taxon>Dothideomycetes</taxon>
        <taxon>Pleosporomycetidae</taxon>
        <taxon>Pleosporales</taxon>
        <taxon>Massarineae</taxon>
        <taxon>Didymosphaeriaceae</taxon>
        <taxon>Paraphaeosphaeria</taxon>
    </lineage>
</organism>
<protein>
    <submittedName>
        <fullName evidence="1">Uncharacterized protein</fullName>
    </submittedName>
</protein>
<name>A0A9P6GP78_9PLEO</name>
<comment type="caution">
    <text evidence="1">The sequence shown here is derived from an EMBL/GenBank/DDBJ whole genome shotgun (WGS) entry which is preliminary data.</text>
</comment>
<dbReference type="AlphaFoldDB" id="A0A9P6GP78"/>
<accession>A0A9P6GP78</accession>
<sequence length="99" mass="11954">MEYNHSHIIHPSSYSTQRLCDGIPLRCHRNPDVDEYDTFQRAHQHVYSIPPEEKDKCRRLTRTVWLAAFLTNDIRSWEKECGNSRSRSRRVTLQIRRTW</sequence>
<evidence type="ECO:0000313" key="2">
    <source>
        <dbReference type="Proteomes" id="UP000756921"/>
    </source>
</evidence>